<evidence type="ECO:0000313" key="3">
    <source>
        <dbReference type="Proteomes" id="UP000822688"/>
    </source>
</evidence>
<feature type="signal peptide" evidence="1">
    <location>
        <begin position="1"/>
        <end position="20"/>
    </location>
</feature>
<gene>
    <name evidence="2" type="ORF">KC19_VG146300</name>
</gene>
<keyword evidence="1" id="KW-0732">Signal</keyword>
<dbReference type="AlphaFoldDB" id="A0A8T0HQ75"/>
<dbReference type="Proteomes" id="UP000822688">
    <property type="component" value="Chromosome V"/>
</dbReference>
<accession>A0A8T0HQ75</accession>
<name>A0A8T0HQ75_CERPU</name>
<keyword evidence="3" id="KW-1185">Reference proteome</keyword>
<evidence type="ECO:0008006" key="4">
    <source>
        <dbReference type="Google" id="ProtNLM"/>
    </source>
</evidence>
<proteinExistence type="predicted"/>
<evidence type="ECO:0000256" key="1">
    <source>
        <dbReference type="SAM" id="SignalP"/>
    </source>
</evidence>
<organism evidence="2 3">
    <name type="scientific">Ceratodon purpureus</name>
    <name type="common">Fire moss</name>
    <name type="synonym">Dicranum purpureum</name>
    <dbReference type="NCBI Taxonomy" id="3225"/>
    <lineage>
        <taxon>Eukaryota</taxon>
        <taxon>Viridiplantae</taxon>
        <taxon>Streptophyta</taxon>
        <taxon>Embryophyta</taxon>
        <taxon>Bryophyta</taxon>
        <taxon>Bryophytina</taxon>
        <taxon>Bryopsida</taxon>
        <taxon>Dicranidae</taxon>
        <taxon>Pseudoditrichales</taxon>
        <taxon>Ditrichaceae</taxon>
        <taxon>Ceratodon</taxon>
    </lineage>
</organism>
<comment type="caution">
    <text evidence="2">The sequence shown here is derived from an EMBL/GenBank/DDBJ whole genome shotgun (WGS) entry which is preliminary data.</text>
</comment>
<evidence type="ECO:0000313" key="2">
    <source>
        <dbReference type="EMBL" id="KAG0573072.1"/>
    </source>
</evidence>
<reference evidence="2" key="1">
    <citation type="submission" date="2020-06" db="EMBL/GenBank/DDBJ databases">
        <title>WGS assembly of Ceratodon purpureus strain R40.</title>
        <authorList>
            <person name="Carey S.B."/>
            <person name="Jenkins J."/>
            <person name="Shu S."/>
            <person name="Lovell J.T."/>
            <person name="Sreedasyam A."/>
            <person name="Maumus F."/>
            <person name="Tiley G.P."/>
            <person name="Fernandez-Pozo N."/>
            <person name="Barry K."/>
            <person name="Chen C."/>
            <person name="Wang M."/>
            <person name="Lipzen A."/>
            <person name="Daum C."/>
            <person name="Saski C.A."/>
            <person name="Payton A.C."/>
            <person name="Mcbreen J.C."/>
            <person name="Conrad R.E."/>
            <person name="Kollar L.M."/>
            <person name="Olsson S."/>
            <person name="Huttunen S."/>
            <person name="Landis J.B."/>
            <person name="Wickett N.J."/>
            <person name="Johnson M.G."/>
            <person name="Rensing S.A."/>
            <person name="Grimwood J."/>
            <person name="Schmutz J."/>
            <person name="Mcdaniel S.F."/>
        </authorList>
    </citation>
    <scope>NUCLEOTIDE SEQUENCE</scope>
    <source>
        <strain evidence="2">R40</strain>
    </source>
</reference>
<protein>
    <recommendedName>
        <fullName evidence="4">Secreted protein</fullName>
    </recommendedName>
</protein>
<sequence>MHSLVIICFGFAHLFGSGICASHGNQSINFIQTHRSMIAEFGLQFENNLAPVTGRILSAPQHCSVEVGFAIREVHSVQQLYHKHIRWNRPWFSCIKASGGADGRHHRGCK</sequence>
<feature type="chain" id="PRO_5035785370" description="Secreted protein" evidence="1">
    <location>
        <begin position="21"/>
        <end position="110"/>
    </location>
</feature>
<dbReference type="EMBL" id="CM026426">
    <property type="protein sequence ID" value="KAG0573072.1"/>
    <property type="molecule type" value="Genomic_DNA"/>
</dbReference>